<feature type="region of interest" description="Disordered" evidence="5">
    <location>
        <begin position="239"/>
        <end position="258"/>
    </location>
</feature>
<accession>A0A1Y2C8D3</accession>
<keyword evidence="3 6" id="KW-1133">Transmembrane helix</keyword>
<feature type="domain" description="G-protein coupled receptors family 2 profile 2" evidence="7">
    <location>
        <begin position="29"/>
        <end position="209"/>
    </location>
</feature>
<dbReference type="PROSITE" id="PS50261">
    <property type="entry name" value="G_PROTEIN_RECEP_F2_4"/>
    <property type="match status" value="1"/>
</dbReference>
<keyword evidence="2 6" id="KW-0812">Transmembrane</keyword>
<evidence type="ECO:0000256" key="3">
    <source>
        <dbReference type="ARBA" id="ARBA00022989"/>
    </source>
</evidence>
<reference evidence="8 9" key="1">
    <citation type="submission" date="2016-07" db="EMBL/GenBank/DDBJ databases">
        <title>Pervasive Adenine N6-methylation of Active Genes in Fungi.</title>
        <authorList>
            <consortium name="DOE Joint Genome Institute"/>
            <person name="Mondo S.J."/>
            <person name="Dannebaum R.O."/>
            <person name="Kuo R.C."/>
            <person name="Labutti K."/>
            <person name="Haridas S."/>
            <person name="Kuo A."/>
            <person name="Salamov A."/>
            <person name="Ahrendt S.R."/>
            <person name="Lipzen A."/>
            <person name="Sullivan W."/>
            <person name="Andreopoulos W.B."/>
            <person name="Clum A."/>
            <person name="Lindquist E."/>
            <person name="Daum C."/>
            <person name="Ramamoorthy G.K."/>
            <person name="Gryganskyi A."/>
            <person name="Culley D."/>
            <person name="Magnuson J.K."/>
            <person name="James T.Y."/>
            <person name="O'Malley M.A."/>
            <person name="Stajich J.E."/>
            <person name="Spatafora J.W."/>
            <person name="Visel A."/>
            <person name="Grigoriev I.V."/>
        </authorList>
    </citation>
    <scope>NUCLEOTIDE SEQUENCE [LARGE SCALE GENOMIC DNA]</scope>
    <source>
        <strain evidence="8 9">JEL800</strain>
    </source>
</reference>
<dbReference type="InterPro" id="IPR017981">
    <property type="entry name" value="GPCR_2-like_7TM"/>
</dbReference>
<evidence type="ECO:0000259" key="7">
    <source>
        <dbReference type="PROSITE" id="PS50261"/>
    </source>
</evidence>
<gene>
    <name evidence="8" type="ORF">BCR33DRAFT_851057</name>
</gene>
<evidence type="ECO:0000256" key="6">
    <source>
        <dbReference type="SAM" id="Phobius"/>
    </source>
</evidence>
<dbReference type="SUPFAM" id="SSF81321">
    <property type="entry name" value="Family A G protein-coupled receptor-like"/>
    <property type="match status" value="1"/>
</dbReference>
<organism evidence="8 9">
    <name type="scientific">Rhizoclosmatium globosum</name>
    <dbReference type="NCBI Taxonomy" id="329046"/>
    <lineage>
        <taxon>Eukaryota</taxon>
        <taxon>Fungi</taxon>
        <taxon>Fungi incertae sedis</taxon>
        <taxon>Chytridiomycota</taxon>
        <taxon>Chytridiomycota incertae sedis</taxon>
        <taxon>Chytridiomycetes</taxon>
        <taxon>Chytridiales</taxon>
        <taxon>Chytriomycetaceae</taxon>
        <taxon>Rhizoclosmatium</taxon>
    </lineage>
</organism>
<name>A0A1Y2C8D3_9FUNG</name>
<dbReference type="Pfam" id="PF00002">
    <property type="entry name" value="7tm_2"/>
    <property type="match status" value="1"/>
</dbReference>
<protein>
    <submittedName>
        <fullName evidence="8">Family A G protein-coupled receptor-like protein</fullName>
    </submittedName>
</protein>
<dbReference type="EMBL" id="MCGO01000025">
    <property type="protein sequence ID" value="ORY43293.1"/>
    <property type="molecule type" value="Genomic_DNA"/>
</dbReference>
<dbReference type="InterPro" id="IPR000832">
    <property type="entry name" value="GPCR_2_secretin-like"/>
</dbReference>
<dbReference type="GO" id="GO:0004930">
    <property type="term" value="F:G protein-coupled receptor activity"/>
    <property type="evidence" value="ECO:0007669"/>
    <property type="project" value="InterPro"/>
</dbReference>
<keyword evidence="4 6" id="KW-0472">Membrane</keyword>
<evidence type="ECO:0000313" key="9">
    <source>
        <dbReference type="Proteomes" id="UP000193642"/>
    </source>
</evidence>
<feature type="transmembrane region" description="Helical" evidence="6">
    <location>
        <begin position="183"/>
        <end position="203"/>
    </location>
</feature>
<dbReference type="PANTHER" id="PTHR23112:SF0">
    <property type="entry name" value="TRANSMEMBRANE PROTEIN 116"/>
    <property type="match status" value="1"/>
</dbReference>
<feature type="transmembrane region" description="Helical" evidence="6">
    <location>
        <begin position="32"/>
        <end position="54"/>
    </location>
</feature>
<comment type="subcellular location">
    <subcellularLocation>
        <location evidence="1">Membrane</location>
        <topology evidence="1">Multi-pass membrane protein</topology>
    </subcellularLocation>
</comment>
<dbReference type="OrthoDB" id="100006at2759"/>
<feature type="transmembrane region" description="Helical" evidence="6">
    <location>
        <begin position="386"/>
        <end position="409"/>
    </location>
</feature>
<keyword evidence="8" id="KW-0675">Receptor</keyword>
<evidence type="ECO:0000256" key="5">
    <source>
        <dbReference type="SAM" id="MobiDB-lite"/>
    </source>
</evidence>
<feature type="transmembrane region" description="Helical" evidence="6">
    <location>
        <begin position="131"/>
        <end position="153"/>
    </location>
</feature>
<dbReference type="Proteomes" id="UP000193642">
    <property type="component" value="Unassembled WGS sequence"/>
</dbReference>
<dbReference type="GO" id="GO:0005886">
    <property type="term" value="C:plasma membrane"/>
    <property type="evidence" value="ECO:0007669"/>
    <property type="project" value="TreeGrafter"/>
</dbReference>
<feature type="transmembrane region" description="Helical" evidence="6">
    <location>
        <begin position="94"/>
        <end position="119"/>
    </location>
</feature>
<comment type="caution">
    <text evidence="8">The sequence shown here is derived from an EMBL/GenBank/DDBJ whole genome shotgun (WGS) entry which is preliminary data.</text>
</comment>
<keyword evidence="9" id="KW-1185">Reference proteome</keyword>
<proteinExistence type="predicted"/>
<evidence type="ECO:0000256" key="4">
    <source>
        <dbReference type="ARBA" id="ARBA00023136"/>
    </source>
</evidence>
<dbReference type="GO" id="GO:0007166">
    <property type="term" value="P:cell surface receptor signaling pathway"/>
    <property type="evidence" value="ECO:0007669"/>
    <property type="project" value="InterPro"/>
</dbReference>
<sequence>MSQNTTLIPDLMTEEMTSTLLTPSENATLQTVMRIICPVSLLANISLLAAVLYFRSTRTSLCYLQSFLAVTDAALSIGWIIGTSITSDATACTVVGTIFQFCLNASSCWNFLASLYCYLTILWGAKVADRWWGLFHLYGWGLPSVLTVALYIAQAGMLRGSVFGDAEYECWIAPSFPELRIAMFYPFLWLHFLLITLFHVLIFSNISQVTSEIAAAAASSATAGNATIQHKQTFESAASSLDRIESPHGGSEGNIRSPPNSSAFSLLKIPGAGGGIVGTGVVEGVSGGVTLEKGSSTVPHASQGGSDVKSPPMYPGTAFGNNGARGTLPRTLDKTVPQSPSPQSKLKASMNRLFAKTLILACGFLLSWTPATAVRIIGLIGGYIPFWLHLLVGVGFSMCGLWNPVAYFVSICMGGGTGRLGH</sequence>
<dbReference type="PANTHER" id="PTHR23112">
    <property type="entry name" value="G PROTEIN-COUPLED RECEPTOR 157-RELATED"/>
    <property type="match status" value="1"/>
</dbReference>
<feature type="transmembrane region" description="Helical" evidence="6">
    <location>
        <begin position="61"/>
        <end position="82"/>
    </location>
</feature>
<evidence type="ECO:0000256" key="2">
    <source>
        <dbReference type="ARBA" id="ARBA00022692"/>
    </source>
</evidence>
<dbReference type="AlphaFoldDB" id="A0A1Y2C8D3"/>
<evidence type="ECO:0000256" key="1">
    <source>
        <dbReference type="ARBA" id="ARBA00004141"/>
    </source>
</evidence>
<evidence type="ECO:0000313" key="8">
    <source>
        <dbReference type="EMBL" id="ORY43293.1"/>
    </source>
</evidence>
<dbReference type="GO" id="GO:0007189">
    <property type="term" value="P:adenylate cyclase-activating G protein-coupled receptor signaling pathway"/>
    <property type="evidence" value="ECO:0007669"/>
    <property type="project" value="TreeGrafter"/>
</dbReference>
<dbReference type="Gene3D" id="1.20.1070.10">
    <property type="entry name" value="Rhodopsin 7-helix transmembrane proteins"/>
    <property type="match status" value="1"/>
</dbReference>
<feature type="transmembrane region" description="Helical" evidence="6">
    <location>
        <begin position="353"/>
        <end position="380"/>
    </location>
</feature>